<evidence type="ECO:0000256" key="10">
    <source>
        <dbReference type="ARBA" id="ARBA00053413"/>
    </source>
</evidence>
<evidence type="ECO:0000256" key="11">
    <source>
        <dbReference type="ARBA" id="ARBA00073564"/>
    </source>
</evidence>
<evidence type="ECO:0000256" key="9">
    <source>
        <dbReference type="ARBA" id="ARBA00023224"/>
    </source>
</evidence>
<keyword evidence="6 13" id="KW-0472">Membrane</keyword>
<keyword evidence="15" id="KW-1185">Reference proteome</keyword>
<dbReference type="Gene3D" id="1.20.1070.10">
    <property type="entry name" value="Rhodopsin 7-helix transmembrane proteins"/>
    <property type="match status" value="1"/>
</dbReference>
<keyword evidence="9 12" id="KW-0807">Transducer</keyword>
<evidence type="ECO:0000259" key="14">
    <source>
        <dbReference type="PROSITE" id="PS50262"/>
    </source>
</evidence>
<evidence type="ECO:0000256" key="1">
    <source>
        <dbReference type="ARBA" id="ARBA00004651"/>
    </source>
</evidence>
<dbReference type="PRINTS" id="PR00237">
    <property type="entry name" value="GPCRRHODOPSN"/>
</dbReference>
<keyword evidence="8 12" id="KW-0675">Receptor</keyword>
<evidence type="ECO:0000256" key="13">
    <source>
        <dbReference type="SAM" id="Phobius"/>
    </source>
</evidence>
<reference evidence="16" key="1">
    <citation type="submission" date="2025-08" db="UniProtKB">
        <authorList>
            <consortium name="RefSeq"/>
        </authorList>
    </citation>
    <scope>IDENTIFICATION</scope>
    <source>
        <tissue evidence="16">Spleen</tissue>
    </source>
</reference>
<evidence type="ECO:0000313" key="16">
    <source>
        <dbReference type="RefSeq" id="XP_004324598.2"/>
    </source>
</evidence>
<keyword evidence="4 13" id="KW-1133">Transmembrane helix</keyword>
<evidence type="ECO:0000256" key="2">
    <source>
        <dbReference type="ARBA" id="ARBA00022475"/>
    </source>
</evidence>
<feature type="transmembrane region" description="Helical" evidence="13">
    <location>
        <begin position="81"/>
        <end position="104"/>
    </location>
</feature>
<dbReference type="InterPro" id="IPR000276">
    <property type="entry name" value="GPCR_Rhodpsn"/>
</dbReference>
<dbReference type="AlphaFoldDB" id="A0A2U3V714"/>
<evidence type="ECO:0000256" key="7">
    <source>
        <dbReference type="ARBA" id="ARBA00023157"/>
    </source>
</evidence>
<dbReference type="CTD" id="2829"/>
<dbReference type="InterPro" id="IPR050119">
    <property type="entry name" value="CCR1-9-like"/>
</dbReference>
<evidence type="ECO:0000256" key="3">
    <source>
        <dbReference type="ARBA" id="ARBA00022692"/>
    </source>
</evidence>
<dbReference type="GO" id="GO:0009897">
    <property type="term" value="C:external side of plasma membrane"/>
    <property type="evidence" value="ECO:0007669"/>
    <property type="project" value="TreeGrafter"/>
</dbReference>
<name>A0A2U3V714_TURTR</name>
<dbReference type="InterPro" id="IPR017452">
    <property type="entry name" value="GPCR_Rhodpsn_7TM"/>
</dbReference>
<comment type="function">
    <text evidence="10">Receptor for CCL19 and chemerin/RARRES2. Does not appear to be a signaling receptor, but may have a role in modulating chemokine-triggered immune responses by capturing and internalizing CCL19 or by presenting RARRES2 ligand to CMKLR1, a functional signaling receptor. Plays a critical role for the development of Th2 responses.</text>
</comment>
<dbReference type="PANTHER" id="PTHR10489">
    <property type="entry name" value="CELL ADHESION MOLECULE"/>
    <property type="match status" value="1"/>
</dbReference>
<evidence type="ECO:0000256" key="12">
    <source>
        <dbReference type="RuleBase" id="RU000688"/>
    </source>
</evidence>
<dbReference type="GeneID" id="101332641"/>
<evidence type="ECO:0000313" key="15">
    <source>
        <dbReference type="Proteomes" id="UP000245320"/>
    </source>
</evidence>
<feature type="transmembrane region" description="Helical" evidence="13">
    <location>
        <begin position="199"/>
        <end position="218"/>
    </location>
</feature>
<sequence>MSQNHPDALSVWMEPSDIPETTAPFEYDPQSFLCEKKTFVFATFSTTILYCLVFFLSMVGNSLVLWVLVKYESLESLTNVFILNLCLSDLAFSCLLPVWILGYHWGWLLGDFFCKLLNMIFSISLYSSISFLTIMTIHRYLSVVSPISSLRVHTLQRRVLVTIAVWAASILSSIPDAIFHKVFPSGCDYSELEWFLASVYQHNIIFLLSLGIILFCYVEILRTLFRSRSKRRHRTVRLIFTIVAAYFLSWAPYNLILFLQTLLKLGVIRSCEVSQQLDYALLICRNVAFSHCCFNPVLYVFVGVKFRRHLKSLLRHFLLCRQQAPGLPLSPHPPGAFTYEGISFY</sequence>
<dbReference type="STRING" id="9739.ENSTTRP00000001050"/>
<dbReference type="OrthoDB" id="10015690at2759"/>
<dbReference type="PANTHER" id="PTHR10489:SF730">
    <property type="entry name" value="CHEMOKINE XC RECEPTOR 1"/>
    <property type="match status" value="1"/>
</dbReference>
<dbReference type="GO" id="GO:0019957">
    <property type="term" value="F:C-C chemokine binding"/>
    <property type="evidence" value="ECO:0007669"/>
    <property type="project" value="TreeGrafter"/>
</dbReference>
<evidence type="ECO:0000256" key="4">
    <source>
        <dbReference type="ARBA" id="ARBA00022989"/>
    </source>
</evidence>
<dbReference type="GO" id="GO:0019722">
    <property type="term" value="P:calcium-mediated signaling"/>
    <property type="evidence" value="ECO:0007669"/>
    <property type="project" value="TreeGrafter"/>
</dbReference>
<keyword evidence="7" id="KW-1015">Disulfide bond</keyword>
<protein>
    <recommendedName>
        <fullName evidence="11">Chemokine C-C motif receptor-like 2</fullName>
    </recommendedName>
</protein>
<dbReference type="GO" id="GO:0007204">
    <property type="term" value="P:positive regulation of cytosolic calcium ion concentration"/>
    <property type="evidence" value="ECO:0007669"/>
    <property type="project" value="TreeGrafter"/>
</dbReference>
<organism evidence="15 16">
    <name type="scientific">Tursiops truncatus</name>
    <name type="common">Atlantic bottle-nosed dolphin</name>
    <name type="synonym">Delphinus truncatus</name>
    <dbReference type="NCBI Taxonomy" id="9739"/>
    <lineage>
        <taxon>Eukaryota</taxon>
        <taxon>Metazoa</taxon>
        <taxon>Chordata</taxon>
        <taxon>Craniata</taxon>
        <taxon>Vertebrata</taxon>
        <taxon>Euteleostomi</taxon>
        <taxon>Mammalia</taxon>
        <taxon>Eutheria</taxon>
        <taxon>Laurasiatheria</taxon>
        <taxon>Artiodactyla</taxon>
        <taxon>Whippomorpha</taxon>
        <taxon>Cetacea</taxon>
        <taxon>Odontoceti</taxon>
        <taxon>Delphinidae</taxon>
        <taxon>Tursiops</taxon>
    </lineage>
</organism>
<dbReference type="FunFam" id="1.20.1070.10:FF:000130">
    <property type="entry name" value="Chemokine (C-C motif) receptor 2"/>
    <property type="match status" value="1"/>
</dbReference>
<feature type="transmembrane region" description="Helical" evidence="13">
    <location>
        <begin position="47"/>
        <end position="69"/>
    </location>
</feature>
<dbReference type="Pfam" id="PF00001">
    <property type="entry name" value="7tm_1"/>
    <property type="match status" value="1"/>
</dbReference>
<dbReference type="SUPFAM" id="SSF81321">
    <property type="entry name" value="Family A G protein-coupled receptor-like"/>
    <property type="match status" value="1"/>
</dbReference>
<dbReference type="PRINTS" id="PR01568">
    <property type="entry name" value="LYMPHOTACTNR"/>
</dbReference>
<accession>A0A2U3V714</accession>
<feature type="transmembrane region" description="Helical" evidence="13">
    <location>
        <begin position="238"/>
        <end position="259"/>
    </location>
</feature>
<dbReference type="FunCoup" id="A0A2U3V714">
    <property type="interactions" value="189"/>
</dbReference>
<evidence type="ECO:0000256" key="6">
    <source>
        <dbReference type="ARBA" id="ARBA00023136"/>
    </source>
</evidence>
<feature type="transmembrane region" description="Helical" evidence="13">
    <location>
        <begin position="159"/>
        <end position="179"/>
    </location>
</feature>
<dbReference type="PROSITE" id="PS00237">
    <property type="entry name" value="G_PROTEIN_RECEP_F1_1"/>
    <property type="match status" value="1"/>
</dbReference>
<dbReference type="GO" id="GO:0060326">
    <property type="term" value="P:cell chemotaxis"/>
    <property type="evidence" value="ECO:0007669"/>
    <property type="project" value="TreeGrafter"/>
</dbReference>
<keyword evidence="5 12" id="KW-0297">G-protein coupled receptor</keyword>
<gene>
    <name evidence="16" type="primary">XCR1</name>
</gene>
<dbReference type="InterPro" id="IPR005393">
    <property type="entry name" value="Chemokine_XCR1"/>
</dbReference>
<comment type="subcellular location">
    <subcellularLocation>
        <location evidence="1">Cell membrane</location>
        <topology evidence="1">Multi-pass membrane protein</topology>
    </subcellularLocation>
</comment>
<dbReference type="RefSeq" id="XP_004324598.2">
    <property type="nucleotide sequence ID" value="XM_004324550.3"/>
</dbReference>
<dbReference type="GO" id="GO:0006955">
    <property type="term" value="P:immune response"/>
    <property type="evidence" value="ECO:0007669"/>
    <property type="project" value="TreeGrafter"/>
</dbReference>
<keyword evidence="3 12" id="KW-0812">Transmembrane</keyword>
<comment type="similarity">
    <text evidence="12">Belongs to the G-protein coupled receptor 1 family.</text>
</comment>
<feature type="transmembrane region" description="Helical" evidence="13">
    <location>
        <begin position="116"/>
        <end position="138"/>
    </location>
</feature>
<feature type="domain" description="G-protein coupled receptors family 1 profile" evidence="14">
    <location>
        <begin position="60"/>
        <end position="299"/>
    </location>
</feature>
<evidence type="ECO:0000256" key="8">
    <source>
        <dbReference type="ARBA" id="ARBA00023170"/>
    </source>
</evidence>
<proteinExistence type="inferred from homology"/>
<dbReference type="GO" id="GO:0016493">
    <property type="term" value="F:C-C chemokine receptor activity"/>
    <property type="evidence" value="ECO:0007669"/>
    <property type="project" value="TreeGrafter"/>
</dbReference>
<dbReference type="Proteomes" id="UP000245320">
    <property type="component" value="Chromosome 10"/>
</dbReference>
<dbReference type="PROSITE" id="PS50262">
    <property type="entry name" value="G_PROTEIN_RECEP_F1_2"/>
    <property type="match status" value="1"/>
</dbReference>
<evidence type="ECO:0000256" key="5">
    <source>
        <dbReference type="ARBA" id="ARBA00023040"/>
    </source>
</evidence>
<dbReference type="InParanoid" id="A0A2U3V714"/>
<keyword evidence="2" id="KW-1003">Cell membrane</keyword>